<protein>
    <submittedName>
        <fullName evidence="2">Uncharacterized protein</fullName>
    </submittedName>
</protein>
<name>A0AAD9D466_9STRA</name>
<gene>
    <name evidence="2" type="ORF">QTG54_017000</name>
</gene>
<evidence type="ECO:0000313" key="3">
    <source>
        <dbReference type="Proteomes" id="UP001224775"/>
    </source>
</evidence>
<dbReference type="EMBL" id="JATAAI010000074">
    <property type="protein sequence ID" value="KAK1732300.1"/>
    <property type="molecule type" value="Genomic_DNA"/>
</dbReference>
<feature type="transmembrane region" description="Helical" evidence="1">
    <location>
        <begin position="183"/>
        <end position="202"/>
    </location>
</feature>
<comment type="caution">
    <text evidence="2">The sequence shown here is derived from an EMBL/GenBank/DDBJ whole genome shotgun (WGS) entry which is preliminary data.</text>
</comment>
<feature type="transmembrane region" description="Helical" evidence="1">
    <location>
        <begin position="222"/>
        <end position="244"/>
    </location>
</feature>
<proteinExistence type="predicted"/>
<feature type="transmembrane region" description="Helical" evidence="1">
    <location>
        <begin position="77"/>
        <end position="99"/>
    </location>
</feature>
<evidence type="ECO:0000313" key="2">
    <source>
        <dbReference type="EMBL" id="KAK1732300.1"/>
    </source>
</evidence>
<evidence type="ECO:0000256" key="1">
    <source>
        <dbReference type="SAM" id="Phobius"/>
    </source>
</evidence>
<feature type="transmembrane region" description="Helical" evidence="1">
    <location>
        <begin position="7"/>
        <end position="26"/>
    </location>
</feature>
<organism evidence="2 3">
    <name type="scientific">Skeletonema marinoi</name>
    <dbReference type="NCBI Taxonomy" id="267567"/>
    <lineage>
        <taxon>Eukaryota</taxon>
        <taxon>Sar</taxon>
        <taxon>Stramenopiles</taxon>
        <taxon>Ochrophyta</taxon>
        <taxon>Bacillariophyta</taxon>
        <taxon>Coscinodiscophyceae</taxon>
        <taxon>Thalassiosirophycidae</taxon>
        <taxon>Thalassiosirales</taxon>
        <taxon>Skeletonemataceae</taxon>
        <taxon>Skeletonema</taxon>
        <taxon>Skeletonema marinoi-dohrnii complex</taxon>
    </lineage>
</organism>
<accession>A0AAD9D466</accession>
<keyword evidence="1" id="KW-0472">Membrane</keyword>
<feature type="transmembrane region" description="Helical" evidence="1">
    <location>
        <begin position="120"/>
        <end position="142"/>
    </location>
</feature>
<feature type="transmembrane region" description="Helical" evidence="1">
    <location>
        <begin position="154"/>
        <end position="171"/>
    </location>
</feature>
<reference evidence="2" key="1">
    <citation type="submission" date="2023-06" db="EMBL/GenBank/DDBJ databases">
        <title>Survivors Of The Sea: Transcriptome response of Skeletonema marinoi to long-term dormancy.</title>
        <authorList>
            <person name="Pinder M.I.M."/>
            <person name="Kourtchenko O."/>
            <person name="Robertson E.K."/>
            <person name="Larsson T."/>
            <person name="Maumus F."/>
            <person name="Osuna-Cruz C.M."/>
            <person name="Vancaester E."/>
            <person name="Stenow R."/>
            <person name="Vandepoele K."/>
            <person name="Ploug H."/>
            <person name="Bruchert V."/>
            <person name="Godhe A."/>
            <person name="Topel M."/>
        </authorList>
    </citation>
    <scope>NUCLEOTIDE SEQUENCE</scope>
    <source>
        <strain evidence="2">R05AC</strain>
    </source>
</reference>
<keyword evidence="3" id="KW-1185">Reference proteome</keyword>
<keyword evidence="1" id="KW-1133">Transmembrane helix</keyword>
<keyword evidence="1" id="KW-0812">Transmembrane</keyword>
<dbReference type="AlphaFoldDB" id="A0AAD9D466"/>
<dbReference type="Proteomes" id="UP001224775">
    <property type="component" value="Unassembled WGS sequence"/>
</dbReference>
<sequence length="262" mass="29409">MIKPTSIFLGLITAWTVFWCIERMYLYSYPTPEAMVKATIPNYMPSDAPDDWKGALAGTMSLMYDADREFMSRVVHVQLSGVMAICCLINLYTGDDVAALSEKGRMTSMKASIHRFTGRIFQSCVIPWSLYLNYILFVHGMINFGPIVDSLDKVASVVATIAFGAGLRFIIHSKNVKAHKFCMVVGSAALFVIPVQRLYWFLVMKVMISSVEVFNGNLMNYFMTIDATFVLAVVTVSTLGYVYAKDSYADAKFKKIYMKKIA</sequence>